<evidence type="ECO:0000313" key="2">
    <source>
        <dbReference type="EMBL" id="RDX76962.1"/>
    </source>
</evidence>
<gene>
    <name evidence="2" type="ORF">CR513_42990</name>
</gene>
<proteinExistence type="predicted"/>
<evidence type="ECO:0000256" key="1">
    <source>
        <dbReference type="SAM" id="Phobius"/>
    </source>
</evidence>
<dbReference type="Proteomes" id="UP000257109">
    <property type="component" value="Unassembled WGS sequence"/>
</dbReference>
<name>A0A371FF69_MUCPR</name>
<organism evidence="2 3">
    <name type="scientific">Mucuna pruriens</name>
    <name type="common">Velvet bean</name>
    <name type="synonym">Dolichos pruriens</name>
    <dbReference type="NCBI Taxonomy" id="157652"/>
    <lineage>
        <taxon>Eukaryota</taxon>
        <taxon>Viridiplantae</taxon>
        <taxon>Streptophyta</taxon>
        <taxon>Embryophyta</taxon>
        <taxon>Tracheophyta</taxon>
        <taxon>Spermatophyta</taxon>
        <taxon>Magnoliopsida</taxon>
        <taxon>eudicotyledons</taxon>
        <taxon>Gunneridae</taxon>
        <taxon>Pentapetalae</taxon>
        <taxon>rosids</taxon>
        <taxon>fabids</taxon>
        <taxon>Fabales</taxon>
        <taxon>Fabaceae</taxon>
        <taxon>Papilionoideae</taxon>
        <taxon>50 kb inversion clade</taxon>
        <taxon>NPAAA clade</taxon>
        <taxon>indigoferoid/millettioid clade</taxon>
        <taxon>Phaseoleae</taxon>
        <taxon>Mucuna</taxon>
    </lineage>
</organism>
<comment type="caution">
    <text evidence="2">The sequence shown here is derived from an EMBL/GenBank/DDBJ whole genome shotgun (WGS) entry which is preliminary data.</text>
</comment>
<sequence length="93" mass="10813">MFYVDGSSNTKGSGVEMLLKLDIGWLLSSNLYLLSQLLIINCITSHKLAKDLNAQEYLLQNYLPKNRFSPYPMREKFKSRHLVKISKHKILKQ</sequence>
<keyword evidence="1" id="KW-1133">Transmembrane helix</keyword>
<reference evidence="2" key="1">
    <citation type="submission" date="2018-05" db="EMBL/GenBank/DDBJ databases">
        <title>Draft genome of Mucuna pruriens seed.</title>
        <authorList>
            <person name="Nnadi N.E."/>
            <person name="Vos R."/>
            <person name="Hasami M.H."/>
            <person name="Devisetty U.K."/>
            <person name="Aguiy J.C."/>
        </authorList>
    </citation>
    <scope>NUCLEOTIDE SEQUENCE [LARGE SCALE GENOMIC DNA]</scope>
    <source>
        <strain evidence="2">JCA_2017</strain>
    </source>
</reference>
<keyword evidence="1" id="KW-0812">Transmembrane</keyword>
<evidence type="ECO:0000313" key="3">
    <source>
        <dbReference type="Proteomes" id="UP000257109"/>
    </source>
</evidence>
<dbReference type="EMBL" id="QJKJ01009327">
    <property type="protein sequence ID" value="RDX76962.1"/>
    <property type="molecule type" value="Genomic_DNA"/>
</dbReference>
<protein>
    <submittedName>
        <fullName evidence="2">Uncharacterized protein</fullName>
    </submittedName>
</protein>
<dbReference type="AlphaFoldDB" id="A0A371FF69"/>
<keyword evidence="1" id="KW-0472">Membrane</keyword>
<accession>A0A371FF69</accession>
<keyword evidence="3" id="KW-1185">Reference proteome</keyword>
<feature type="transmembrane region" description="Helical" evidence="1">
    <location>
        <begin position="23"/>
        <end position="43"/>
    </location>
</feature>
<feature type="non-terminal residue" evidence="2">
    <location>
        <position position="1"/>
    </location>
</feature>